<proteinExistence type="predicted"/>
<organism evidence="1 2">
    <name type="scientific">Molorchus minor</name>
    <dbReference type="NCBI Taxonomy" id="1323400"/>
    <lineage>
        <taxon>Eukaryota</taxon>
        <taxon>Metazoa</taxon>
        <taxon>Ecdysozoa</taxon>
        <taxon>Arthropoda</taxon>
        <taxon>Hexapoda</taxon>
        <taxon>Insecta</taxon>
        <taxon>Pterygota</taxon>
        <taxon>Neoptera</taxon>
        <taxon>Endopterygota</taxon>
        <taxon>Coleoptera</taxon>
        <taxon>Polyphaga</taxon>
        <taxon>Cucujiformia</taxon>
        <taxon>Chrysomeloidea</taxon>
        <taxon>Cerambycidae</taxon>
        <taxon>Lamiinae</taxon>
        <taxon>Monochamini</taxon>
        <taxon>Molorchus</taxon>
    </lineage>
</organism>
<gene>
    <name evidence="1" type="ORF">NQ317_005599</name>
</gene>
<protein>
    <submittedName>
        <fullName evidence="1">Uncharacterized protein</fullName>
    </submittedName>
</protein>
<name>A0ABQ9K7M6_9CUCU</name>
<evidence type="ECO:0000313" key="1">
    <source>
        <dbReference type="EMBL" id="KAJ8986129.1"/>
    </source>
</evidence>
<evidence type="ECO:0000313" key="2">
    <source>
        <dbReference type="Proteomes" id="UP001162164"/>
    </source>
</evidence>
<reference evidence="1" key="1">
    <citation type="journal article" date="2023" name="Insect Mol. Biol.">
        <title>Genome sequencing provides insights into the evolution of gene families encoding plant cell wall-degrading enzymes in longhorned beetles.</title>
        <authorList>
            <person name="Shin N.R."/>
            <person name="Okamura Y."/>
            <person name="Kirsch R."/>
            <person name="Pauchet Y."/>
        </authorList>
    </citation>
    <scope>NUCLEOTIDE SEQUENCE</scope>
    <source>
        <strain evidence="1">MMC_N1</strain>
    </source>
</reference>
<comment type="caution">
    <text evidence="1">The sequence shown here is derived from an EMBL/GenBank/DDBJ whole genome shotgun (WGS) entry which is preliminary data.</text>
</comment>
<sequence length="201" mass="23078">MAEVAADRRKPAHQLKRSKSVRASLRFIGTKFLANHKPNPGNNNVERMQKAPSLSSLHDYKKSYIHPTENHQFSIVPEFYVKEPVETILKTPVVKLEQKSRFRKNEKIRISTPPTVIAPKAAQVLQIPIKENHDQCLNDVFVNGNGYVDGRRQFGEFDFDYRNNRFQRTSLRLSMMTVKKRSHSAYADFPSYSAAAEMGQS</sequence>
<dbReference type="Proteomes" id="UP001162164">
    <property type="component" value="Unassembled WGS sequence"/>
</dbReference>
<accession>A0ABQ9K7M6</accession>
<dbReference type="EMBL" id="JAPWTJ010000002">
    <property type="protein sequence ID" value="KAJ8986129.1"/>
    <property type="molecule type" value="Genomic_DNA"/>
</dbReference>
<keyword evidence="2" id="KW-1185">Reference proteome</keyword>